<protein>
    <submittedName>
        <fullName evidence="1">Uncharacterized protein</fullName>
    </submittedName>
</protein>
<name>A0A5A5RU33_MICAE</name>
<comment type="caution">
    <text evidence="1">The sequence shown here is derived from an EMBL/GenBank/DDBJ whole genome shotgun (WGS) entry which is preliminary data.</text>
</comment>
<evidence type="ECO:0000313" key="1">
    <source>
        <dbReference type="EMBL" id="GCA76577.1"/>
    </source>
</evidence>
<proteinExistence type="predicted"/>
<sequence>MESNPYGWYALVKQWMGNGNLPKYCWIVRSIITTASWKSDRECVSVQRGTEECWFQALQRAALALAAQQNRAAKAETLFTPSPPEQ</sequence>
<evidence type="ECO:0000313" key="2">
    <source>
        <dbReference type="Proteomes" id="UP000324917"/>
    </source>
</evidence>
<organism evidence="1 2">
    <name type="scientific">Microcystis aeruginosa NIES-2520</name>
    <dbReference type="NCBI Taxonomy" id="2303982"/>
    <lineage>
        <taxon>Bacteria</taxon>
        <taxon>Bacillati</taxon>
        <taxon>Cyanobacteriota</taxon>
        <taxon>Cyanophyceae</taxon>
        <taxon>Oscillatoriophycideae</taxon>
        <taxon>Chroococcales</taxon>
        <taxon>Microcystaceae</taxon>
        <taxon>Microcystis</taxon>
    </lineage>
</organism>
<dbReference type="EMBL" id="BHVP01000079">
    <property type="protein sequence ID" value="GCA76577.1"/>
    <property type="molecule type" value="Genomic_DNA"/>
</dbReference>
<dbReference type="AlphaFoldDB" id="A0A5A5RU33"/>
<dbReference type="Proteomes" id="UP000324917">
    <property type="component" value="Unassembled WGS sequence"/>
</dbReference>
<reference evidence="1 2" key="1">
    <citation type="submission" date="2018-09" db="EMBL/GenBank/DDBJ databases">
        <title>Evolutionary history of phycoerythrin pigmentation in the water bloom-forming cyanobacterium Microcystis aeruginosa.</title>
        <authorList>
            <person name="Tanabe Y."/>
            <person name="Tanabe Y."/>
            <person name="Yamaguchi H."/>
        </authorList>
    </citation>
    <scope>NUCLEOTIDE SEQUENCE [LARGE SCALE GENOMIC DNA]</scope>
    <source>
        <strain evidence="1 2">NIES-2520</strain>
    </source>
</reference>
<gene>
    <name evidence="1" type="ORF">MiTe_03423</name>
</gene>
<accession>A0A5A5RU33</accession>